<dbReference type="OrthoDB" id="8477979at2"/>
<comment type="subcellular location">
    <subcellularLocation>
        <location evidence="1">Bacterial flagellum</location>
    </subcellularLocation>
</comment>
<dbReference type="RefSeq" id="WP_109253486.1">
    <property type="nucleotide sequence ID" value="NZ_QEXV01000005.1"/>
</dbReference>
<organism evidence="5 6">
    <name type="scientific">Marinicauda salina</name>
    <dbReference type="NCBI Taxonomy" id="2135793"/>
    <lineage>
        <taxon>Bacteria</taxon>
        <taxon>Pseudomonadati</taxon>
        <taxon>Pseudomonadota</taxon>
        <taxon>Alphaproteobacteria</taxon>
        <taxon>Maricaulales</taxon>
        <taxon>Maricaulaceae</taxon>
        <taxon>Marinicauda</taxon>
    </lineage>
</organism>
<comment type="caution">
    <text evidence="5">The sequence shown here is derived from an EMBL/GenBank/DDBJ whole genome shotgun (WGS) entry which is preliminary data.</text>
</comment>
<dbReference type="PANTHER" id="PTHR42792">
    <property type="entry name" value="FLAGELLIN"/>
    <property type="match status" value="1"/>
</dbReference>
<dbReference type="Proteomes" id="UP000245168">
    <property type="component" value="Unassembled WGS sequence"/>
</dbReference>
<dbReference type="Gene3D" id="1.20.1330.10">
    <property type="entry name" value="f41 fragment of flagellin, N-terminal domain"/>
    <property type="match status" value="1"/>
</dbReference>
<evidence type="ECO:0000313" key="5">
    <source>
        <dbReference type="EMBL" id="PWE16763.1"/>
    </source>
</evidence>
<protein>
    <recommendedName>
        <fullName evidence="4">Flagellin C-terminal domain-containing protein</fullName>
    </recommendedName>
</protein>
<sequence>MRISTQAANQSALLDLMRAQRESFEARQQVTTGKAAPDLKGYGHASETITAARSAQTRADSFVKANERLLSRLDIQDLAFRELSDAADQLRVALTTDDTSMLMNEVKDVFERAKNALNTRFQGSFLFAGTRIDTPPVNADSIADLQAAAPDVGAVFENADRAQTQLIDEGVNAEIGFLAQDVGEELFAVIERVADFDAGPDGPFDGRATPAQQNFLQTEIQNVIAAFDTINQKMGENGSLYRRVETAVDTHQKRADFLTTMISDIEDVDMAEAATRLSQAQTAVDVSARTFASLTQVSLLPFLR</sequence>
<feature type="domain" description="Flagellin C-terminal" evidence="4">
    <location>
        <begin position="221"/>
        <end position="303"/>
    </location>
</feature>
<evidence type="ECO:0000259" key="4">
    <source>
        <dbReference type="Pfam" id="PF00700"/>
    </source>
</evidence>
<evidence type="ECO:0000256" key="1">
    <source>
        <dbReference type="ARBA" id="ARBA00004365"/>
    </source>
</evidence>
<keyword evidence="6" id="KW-1185">Reference proteome</keyword>
<accession>A0A2U2BRX3</accession>
<comment type="similarity">
    <text evidence="2">Belongs to the bacterial flagellin family.</text>
</comment>
<dbReference type="PANTHER" id="PTHR42792:SF1">
    <property type="entry name" value="FLAGELLAR HOOK-ASSOCIATED PROTEIN 3"/>
    <property type="match status" value="1"/>
</dbReference>
<dbReference type="SUPFAM" id="SSF64518">
    <property type="entry name" value="Phase 1 flagellin"/>
    <property type="match status" value="1"/>
</dbReference>
<reference evidence="6" key="1">
    <citation type="submission" date="2018-05" db="EMBL/GenBank/DDBJ databases">
        <authorList>
            <person name="Liu B.-T."/>
        </authorList>
    </citation>
    <scope>NUCLEOTIDE SEQUENCE [LARGE SCALE GENOMIC DNA]</scope>
    <source>
        <strain evidence="6">WD6-1</strain>
    </source>
</reference>
<gene>
    <name evidence="5" type="ORF">DDZ18_11225</name>
</gene>
<dbReference type="GO" id="GO:0009288">
    <property type="term" value="C:bacterial-type flagellum"/>
    <property type="evidence" value="ECO:0007669"/>
    <property type="project" value="UniProtKB-SubCell"/>
</dbReference>
<dbReference type="GO" id="GO:0005198">
    <property type="term" value="F:structural molecule activity"/>
    <property type="evidence" value="ECO:0007669"/>
    <property type="project" value="InterPro"/>
</dbReference>
<dbReference type="InterPro" id="IPR001492">
    <property type="entry name" value="Flagellin"/>
</dbReference>
<evidence type="ECO:0000256" key="3">
    <source>
        <dbReference type="ARBA" id="ARBA00023143"/>
    </source>
</evidence>
<dbReference type="EMBL" id="QEXV01000005">
    <property type="protein sequence ID" value="PWE16763.1"/>
    <property type="molecule type" value="Genomic_DNA"/>
</dbReference>
<name>A0A2U2BRX3_9PROT</name>
<keyword evidence="3" id="KW-0975">Bacterial flagellum</keyword>
<dbReference type="InterPro" id="IPR046358">
    <property type="entry name" value="Flagellin_C"/>
</dbReference>
<evidence type="ECO:0000256" key="2">
    <source>
        <dbReference type="ARBA" id="ARBA00005709"/>
    </source>
</evidence>
<dbReference type="AlphaFoldDB" id="A0A2U2BRX3"/>
<evidence type="ECO:0000313" key="6">
    <source>
        <dbReference type="Proteomes" id="UP000245168"/>
    </source>
</evidence>
<dbReference type="Pfam" id="PF00700">
    <property type="entry name" value="Flagellin_C"/>
    <property type="match status" value="1"/>
</dbReference>
<proteinExistence type="inferred from homology"/>